<dbReference type="GO" id="GO:0006139">
    <property type="term" value="P:nucleobase-containing compound metabolic process"/>
    <property type="evidence" value="ECO:0007669"/>
    <property type="project" value="InterPro"/>
</dbReference>
<dbReference type="GO" id="GO:0005524">
    <property type="term" value="F:ATP binding"/>
    <property type="evidence" value="ECO:0007669"/>
    <property type="project" value="InterPro"/>
</dbReference>
<sequence length="283" mass="31847">MFLHCTTRKVSINRVLTRGLQTTSNADPNTSSRLINISLIGRPASGKGTYGSLLAEKLKIPLVIVGDVLRDHVAKGTEIGIAIENCQKEGKLADDELVTAALLSHLKSLNLRTAYESNNVDNDIQFGYILDGYPRSLVQAETMYESSSLPWPKEFEITFAVDIDVPDEICIDKMLGRRKCTICKKAFNVADVNTKDGYVMPPNLPNPYPCTECDMDKDWERRLDDTEDIMTARLKEFHKISSPVVDFFGQKNKLVKFQPFNGIADMPLMEDLIRKRAMKEIVK</sequence>
<dbReference type="PRINTS" id="PR00094">
    <property type="entry name" value="ADENYLTKNASE"/>
</dbReference>
<comment type="similarity">
    <text evidence="4">Belongs to the adenylate kinase family.</text>
</comment>
<comment type="caution">
    <text evidence="5">The sequence shown here is derived from an EMBL/GenBank/DDBJ whole genome shotgun (WGS) entry which is preliminary data.</text>
</comment>
<reference evidence="5 6" key="1">
    <citation type="journal article" date="2021" name="Sci. Rep.">
        <title>The genome of the diatom Chaetoceros tenuissimus carries an ancient integrated fragment of an extant virus.</title>
        <authorList>
            <person name="Hongo Y."/>
            <person name="Kimura K."/>
            <person name="Takaki Y."/>
            <person name="Yoshida Y."/>
            <person name="Baba S."/>
            <person name="Kobayashi G."/>
            <person name="Nagasaki K."/>
            <person name="Hano T."/>
            <person name="Tomaru Y."/>
        </authorList>
    </citation>
    <scope>NUCLEOTIDE SEQUENCE [LARGE SCALE GENOMIC DNA]</scope>
    <source>
        <strain evidence="5 6">NIES-3715</strain>
    </source>
</reference>
<keyword evidence="6" id="KW-1185">Reference proteome</keyword>
<evidence type="ECO:0008006" key="7">
    <source>
        <dbReference type="Google" id="ProtNLM"/>
    </source>
</evidence>
<keyword evidence="1 4" id="KW-0808">Transferase</keyword>
<evidence type="ECO:0000313" key="6">
    <source>
        <dbReference type="Proteomes" id="UP001054902"/>
    </source>
</evidence>
<evidence type="ECO:0000256" key="2">
    <source>
        <dbReference type="ARBA" id="ARBA00022741"/>
    </source>
</evidence>
<dbReference type="SUPFAM" id="SSF52540">
    <property type="entry name" value="P-loop containing nucleoside triphosphate hydrolases"/>
    <property type="match status" value="1"/>
</dbReference>
<dbReference type="GO" id="GO:0019205">
    <property type="term" value="F:nucleobase-containing compound kinase activity"/>
    <property type="evidence" value="ECO:0007669"/>
    <property type="project" value="InterPro"/>
</dbReference>
<name>A0AAD3CTF1_9STRA</name>
<dbReference type="InterPro" id="IPR033690">
    <property type="entry name" value="Adenylat_kinase_CS"/>
</dbReference>
<evidence type="ECO:0000256" key="1">
    <source>
        <dbReference type="ARBA" id="ARBA00022679"/>
    </source>
</evidence>
<dbReference type="Proteomes" id="UP001054902">
    <property type="component" value="Unassembled WGS sequence"/>
</dbReference>
<evidence type="ECO:0000256" key="3">
    <source>
        <dbReference type="ARBA" id="ARBA00022777"/>
    </source>
</evidence>
<dbReference type="HAMAP" id="MF_00235">
    <property type="entry name" value="Adenylate_kinase_Adk"/>
    <property type="match status" value="1"/>
</dbReference>
<dbReference type="Gene3D" id="3.40.50.300">
    <property type="entry name" value="P-loop containing nucleotide triphosphate hydrolases"/>
    <property type="match status" value="1"/>
</dbReference>
<keyword evidence="3 4" id="KW-0418">Kinase</keyword>
<dbReference type="InterPro" id="IPR027417">
    <property type="entry name" value="P-loop_NTPase"/>
</dbReference>
<dbReference type="CDD" id="cd01428">
    <property type="entry name" value="ADK"/>
    <property type="match status" value="1"/>
</dbReference>
<evidence type="ECO:0000256" key="4">
    <source>
        <dbReference type="RuleBase" id="RU003330"/>
    </source>
</evidence>
<keyword evidence="2" id="KW-0547">Nucleotide-binding</keyword>
<dbReference type="AlphaFoldDB" id="A0AAD3CTF1"/>
<dbReference type="PROSITE" id="PS00113">
    <property type="entry name" value="ADENYLATE_KINASE"/>
    <property type="match status" value="1"/>
</dbReference>
<organism evidence="5 6">
    <name type="scientific">Chaetoceros tenuissimus</name>
    <dbReference type="NCBI Taxonomy" id="426638"/>
    <lineage>
        <taxon>Eukaryota</taxon>
        <taxon>Sar</taxon>
        <taxon>Stramenopiles</taxon>
        <taxon>Ochrophyta</taxon>
        <taxon>Bacillariophyta</taxon>
        <taxon>Coscinodiscophyceae</taxon>
        <taxon>Chaetocerotophycidae</taxon>
        <taxon>Chaetocerotales</taxon>
        <taxon>Chaetocerotaceae</taxon>
        <taxon>Chaetoceros</taxon>
    </lineage>
</organism>
<dbReference type="EMBL" id="BLLK01000045">
    <property type="protein sequence ID" value="GFH51897.1"/>
    <property type="molecule type" value="Genomic_DNA"/>
</dbReference>
<protein>
    <recommendedName>
        <fullName evidence="7">Adenylate kinase active site lid domain-containing protein</fullName>
    </recommendedName>
</protein>
<evidence type="ECO:0000313" key="5">
    <source>
        <dbReference type="EMBL" id="GFH51897.1"/>
    </source>
</evidence>
<accession>A0AAD3CTF1</accession>
<gene>
    <name evidence="5" type="ORF">CTEN210_08373</name>
</gene>
<proteinExistence type="inferred from homology"/>
<dbReference type="InterPro" id="IPR000850">
    <property type="entry name" value="Adenylat/UMP-CMP_kin"/>
</dbReference>
<dbReference type="PANTHER" id="PTHR23359">
    <property type="entry name" value="NUCLEOTIDE KINASE"/>
    <property type="match status" value="1"/>
</dbReference>
<dbReference type="Pfam" id="PF00406">
    <property type="entry name" value="ADK"/>
    <property type="match status" value="1"/>
</dbReference>